<dbReference type="Proteomes" id="UP000830967">
    <property type="component" value="Segment"/>
</dbReference>
<feature type="coiled-coil region" evidence="1">
    <location>
        <begin position="68"/>
        <end position="97"/>
    </location>
</feature>
<keyword evidence="2" id="KW-0472">Membrane</keyword>
<name>A0AAE9HDI6_9CAUD</name>
<organism evidence="3 4">
    <name type="scientific">Escherichia phage ZCEC13</name>
    <dbReference type="NCBI Taxonomy" id="2935866"/>
    <lineage>
        <taxon>Viruses</taxon>
        <taxon>Duplodnaviria</taxon>
        <taxon>Heunggongvirae</taxon>
        <taxon>Uroviricota</taxon>
        <taxon>Caudoviricetes</taxon>
        <taxon>Jameshumphriesvirinae</taxon>
        <taxon>Zewailvirus</taxon>
        <taxon>Zewailvirus ZCEC13</taxon>
    </lineage>
</organism>
<evidence type="ECO:0000313" key="3">
    <source>
        <dbReference type="EMBL" id="UPU16084.1"/>
    </source>
</evidence>
<accession>A0AAE9HDI6</accession>
<evidence type="ECO:0000256" key="1">
    <source>
        <dbReference type="SAM" id="Coils"/>
    </source>
</evidence>
<keyword evidence="4" id="KW-1185">Reference proteome</keyword>
<sequence>MSGISKRENIMSFTGNTQAGTVVASGTTVTGLMTKYGITPETIGIFATLVGIVLSLVMIYGHIKRIRNESAERKEKEAIARIEKEKAEIELAEMRRRMNNPAQ</sequence>
<evidence type="ECO:0008006" key="5">
    <source>
        <dbReference type="Google" id="ProtNLM"/>
    </source>
</evidence>
<keyword evidence="2" id="KW-1133">Transmembrane helix</keyword>
<keyword evidence="2" id="KW-0812">Transmembrane</keyword>
<reference evidence="3" key="1">
    <citation type="submission" date="2022-03" db="EMBL/GenBank/DDBJ databases">
        <authorList>
            <person name="Ragab S."/>
            <person name="Abdelmoteleb M."/>
            <person name="El-Shibiny A."/>
        </authorList>
    </citation>
    <scope>NUCLEOTIDE SEQUENCE</scope>
</reference>
<feature type="transmembrane region" description="Helical" evidence="2">
    <location>
        <begin position="43"/>
        <end position="63"/>
    </location>
</feature>
<protein>
    <recommendedName>
        <fullName evidence="5">Holin</fullName>
    </recommendedName>
</protein>
<dbReference type="EMBL" id="ON086804">
    <property type="protein sequence ID" value="UPU16084.1"/>
    <property type="molecule type" value="Genomic_DNA"/>
</dbReference>
<evidence type="ECO:0000256" key="2">
    <source>
        <dbReference type="SAM" id="Phobius"/>
    </source>
</evidence>
<evidence type="ECO:0000313" key="4">
    <source>
        <dbReference type="Proteomes" id="UP000830967"/>
    </source>
</evidence>
<keyword evidence="1" id="KW-0175">Coiled coil</keyword>
<proteinExistence type="predicted"/>